<organism evidence="1 2">
    <name type="scientific">Gossypium raimondii</name>
    <name type="common">Peruvian cotton</name>
    <name type="synonym">Gossypium klotzschianum subsp. raimondii</name>
    <dbReference type="NCBI Taxonomy" id="29730"/>
    <lineage>
        <taxon>Eukaryota</taxon>
        <taxon>Viridiplantae</taxon>
        <taxon>Streptophyta</taxon>
        <taxon>Embryophyta</taxon>
        <taxon>Tracheophyta</taxon>
        <taxon>Spermatophyta</taxon>
        <taxon>Magnoliopsida</taxon>
        <taxon>eudicotyledons</taxon>
        <taxon>Gunneridae</taxon>
        <taxon>Pentapetalae</taxon>
        <taxon>rosids</taxon>
        <taxon>malvids</taxon>
        <taxon>Malvales</taxon>
        <taxon>Malvaceae</taxon>
        <taxon>Malvoideae</taxon>
        <taxon>Gossypium</taxon>
    </lineage>
</organism>
<dbReference type="Proteomes" id="UP000593578">
    <property type="component" value="Unassembled WGS sequence"/>
</dbReference>
<dbReference type="EMBL" id="JABEZZ010000009">
    <property type="protein sequence ID" value="MBA0596029.1"/>
    <property type="molecule type" value="Genomic_DNA"/>
</dbReference>
<comment type="caution">
    <text evidence="1">The sequence shown here is derived from an EMBL/GenBank/DDBJ whole genome shotgun (WGS) entry which is preliminary data.</text>
</comment>
<gene>
    <name evidence="1" type="ORF">Gorai_012875</name>
</gene>
<proteinExistence type="predicted"/>
<evidence type="ECO:0000313" key="1">
    <source>
        <dbReference type="EMBL" id="MBA0596029.1"/>
    </source>
</evidence>
<protein>
    <submittedName>
        <fullName evidence="1">Uncharacterized protein</fullName>
    </submittedName>
</protein>
<dbReference type="AlphaFoldDB" id="A0A7J8Q3B7"/>
<name>A0A7J8Q3B7_GOSRA</name>
<sequence>MEAKSFIMWHLGGQLQLGYTKTPYL</sequence>
<evidence type="ECO:0000313" key="2">
    <source>
        <dbReference type="Proteomes" id="UP000593578"/>
    </source>
</evidence>
<reference evidence="1 2" key="1">
    <citation type="journal article" date="2019" name="Genome Biol. Evol.">
        <title>Insights into the evolution of the New World diploid cottons (Gossypium, subgenus Houzingenia) based on genome sequencing.</title>
        <authorList>
            <person name="Grover C.E."/>
            <person name="Arick M.A. 2nd"/>
            <person name="Thrash A."/>
            <person name="Conover J.L."/>
            <person name="Sanders W.S."/>
            <person name="Peterson D.G."/>
            <person name="Frelichowski J.E."/>
            <person name="Scheffler J.A."/>
            <person name="Scheffler B.E."/>
            <person name="Wendel J.F."/>
        </authorList>
    </citation>
    <scope>NUCLEOTIDE SEQUENCE [LARGE SCALE GENOMIC DNA]</scope>
    <source>
        <strain evidence="1">8</strain>
        <tissue evidence="1">Leaf</tissue>
    </source>
</reference>
<accession>A0A7J8Q3B7</accession>